<proteinExistence type="predicted"/>
<evidence type="ECO:0000313" key="2">
    <source>
        <dbReference type="Proteomes" id="UP000799440"/>
    </source>
</evidence>
<dbReference type="Proteomes" id="UP000799440">
    <property type="component" value="Unassembled WGS sequence"/>
</dbReference>
<evidence type="ECO:0000313" key="1">
    <source>
        <dbReference type="EMBL" id="KAF2744165.1"/>
    </source>
</evidence>
<protein>
    <submittedName>
        <fullName evidence="1">Uncharacterized protein</fullName>
    </submittedName>
</protein>
<sequence length="111" mass="12273">MKPASDGQQLLFASSAALLKRYALPPVAPWPSRACTVEAHSRWCECRLLIGRPSPIYALSGRIEDIQGLRHTWQRIPALSAVSEKRRFLDPSEASVAVVRIAHVGRNCSKP</sequence>
<accession>A0A6A6V142</accession>
<reference evidence="1" key="1">
    <citation type="journal article" date="2020" name="Stud. Mycol.">
        <title>101 Dothideomycetes genomes: a test case for predicting lifestyles and emergence of pathogens.</title>
        <authorList>
            <person name="Haridas S."/>
            <person name="Albert R."/>
            <person name="Binder M."/>
            <person name="Bloem J."/>
            <person name="Labutti K."/>
            <person name="Salamov A."/>
            <person name="Andreopoulos B."/>
            <person name="Baker S."/>
            <person name="Barry K."/>
            <person name="Bills G."/>
            <person name="Bluhm B."/>
            <person name="Cannon C."/>
            <person name="Castanera R."/>
            <person name="Culley D."/>
            <person name="Daum C."/>
            <person name="Ezra D."/>
            <person name="Gonzalez J."/>
            <person name="Henrissat B."/>
            <person name="Kuo A."/>
            <person name="Liang C."/>
            <person name="Lipzen A."/>
            <person name="Lutzoni F."/>
            <person name="Magnuson J."/>
            <person name="Mondo S."/>
            <person name="Nolan M."/>
            <person name="Ohm R."/>
            <person name="Pangilinan J."/>
            <person name="Park H.-J."/>
            <person name="Ramirez L."/>
            <person name="Alfaro M."/>
            <person name="Sun H."/>
            <person name="Tritt A."/>
            <person name="Yoshinaga Y."/>
            <person name="Zwiers L.-H."/>
            <person name="Turgeon B."/>
            <person name="Goodwin S."/>
            <person name="Spatafora J."/>
            <person name="Crous P."/>
            <person name="Grigoriev I."/>
        </authorList>
    </citation>
    <scope>NUCLEOTIDE SEQUENCE</scope>
    <source>
        <strain evidence="1">CBS 119925</strain>
    </source>
</reference>
<name>A0A6A6V142_9PLEO</name>
<dbReference type="EMBL" id="MU006591">
    <property type="protein sequence ID" value="KAF2744165.1"/>
    <property type="molecule type" value="Genomic_DNA"/>
</dbReference>
<keyword evidence="2" id="KW-1185">Reference proteome</keyword>
<gene>
    <name evidence="1" type="ORF">M011DRAFT_198829</name>
</gene>
<organism evidence="1 2">
    <name type="scientific">Sporormia fimetaria CBS 119925</name>
    <dbReference type="NCBI Taxonomy" id="1340428"/>
    <lineage>
        <taxon>Eukaryota</taxon>
        <taxon>Fungi</taxon>
        <taxon>Dikarya</taxon>
        <taxon>Ascomycota</taxon>
        <taxon>Pezizomycotina</taxon>
        <taxon>Dothideomycetes</taxon>
        <taxon>Pleosporomycetidae</taxon>
        <taxon>Pleosporales</taxon>
        <taxon>Sporormiaceae</taxon>
        <taxon>Sporormia</taxon>
    </lineage>
</organism>
<dbReference type="AlphaFoldDB" id="A0A6A6V142"/>